<dbReference type="EMBL" id="JAFMYV010000006">
    <property type="protein sequence ID" value="MBO0937703.1"/>
    <property type="molecule type" value="Genomic_DNA"/>
</dbReference>
<evidence type="ECO:0000313" key="5">
    <source>
        <dbReference type="EMBL" id="MBO0937703.1"/>
    </source>
</evidence>
<dbReference type="GO" id="GO:0008800">
    <property type="term" value="F:beta-lactamase activity"/>
    <property type="evidence" value="ECO:0007669"/>
    <property type="project" value="UniProtKB-EC"/>
</dbReference>
<comment type="similarity">
    <text evidence="2">Belongs to the class-A beta-lactamase family.</text>
</comment>
<name>A0A939K5F6_9BACT</name>
<dbReference type="EC" id="3.5.2.6" evidence="3"/>
<dbReference type="InterPro" id="IPR012338">
    <property type="entry name" value="Beta-lactam/transpept-like"/>
</dbReference>
<proteinExistence type="inferred from homology"/>
<feature type="domain" description="Beta-lactamase class A catalytic" evidence="4">
    <location>
        <begin position="74"/>
        <end position="353"/>
    </location>
</feature>
<dbReference type="InterPro" id="IPR045155">
    <property type="entry name" value="Beta-lactam_cat"/>
</dbReference>
<evidence type="ECO:0000256" key="2">
    <source>
        <dbReference type="ARBA" id="ARBA00009009"/>
    </source>
</evidence>
<dbReference type="RefSeq" id="WP_207365240.1">
    <property type="nucleotide sequence ID" value="NZ_JAFMYV010000006.1"/>
</dbReference>
<evidence type="ECO:0000313" key="6">
    <source>
        <dbReference type="Proteomes" id="UP000664034"/>
    </source>
</evidence>
<dbReference type="Gene3D" id="3.40.710.10">
    <property type="entry name" value="DD-peptidase/beta-lactamase superfamily"/>
    <property type="match status" value="1"/>
</dbReference>
<evidence type="ECO:0000259" key="4">
    <source>
        <dbReference type="Pfam" id="PF13354"/>
    </source>
</evidence>
<gene>
    <name evidence="5" type="ORF">J2I47_14185</name>
</gene>
<reference evidence="5" key="1">
    <citation type="submission" date="2021-03" db="EMBL/GenBank/DDBJ databases">
        <title>Fibrella sp. HMF5335 genome sequencing and assembly.</title>
        <authorList>
            <person name="Kang H."/>
            <person name="Kim H."/>
            <person name="Bae S."/>
            <person name="Joh K."/>
        </authorList>
    </citation>
    <scope>NUCLEOTIDE SEQUENCE</scope>
    <source>
        <strain evidence="5">HMF5335</strain>
    </source>
</reference>
<evidence type="ECO:0000256" key="3">
    <source>
        <dbReference type="ARBA" id="ARBA00012865"/>
    </source>
</evidence>
<dbReference type="GO" id="GO:0030655">
    <property type="term" value="P:beta-lactam antibiotic catabolic process"/>
    <property type="evidence" value="ECO:0007669"/>
    <property type="project" value="InterPro"/>
</dbReference>
<keyword evidence="6" id="KW-1185">Reference proteome</keyword>
<dbReference type="AlphaFoldDB" id="A0A939K5F6"/>
<dbReference type="Pfam" id="PF13354">
    <property type="entry name" value="Beta-lactamase2"/>
    <property type="match status" value="1"/>
</dbReference>
<comment type="caution">
    <text evidence="5">The sequence shown here is derived from an EMBL/GenBank/DDBJ whole genome shotgun (WGS) entry which is preliminary data.</text>
</comment>
<dbReference type="Proteomes" id="UP000664034">
    <property type="component" value="Unassembled WGS sequence"/>
</dbReference>
<sequence length="434" mass="50450">MHLLRKQTTWLLALCFLATSGFGQGRTDALLETLFSRNQNASFQSVIRQPNNYRLQIIYTQINRDARNRPSFTNYYFRVDSTEYFNPASTVKLPLALLALEKLNALKRPDLTRDTAMQFDSAYSHQTREWTDNTAQTGYPSVAHLIKKALLVSENDPYSRLYEFVGQQAINRTLHAKGYPDTRITHRFVRMSPEENRHTNPVRFLGKDGKILYAQPAAYNPDPFDFSRTAKLGKGYYTANDSLVHEPFDFTTRNKLPLESLQQLLQSTLFPESVPARQRFGLTPADYTFLYQYLSQFPGETNYPKYDAAQYYDTYVKFFFQDSLHHRLPDGVRVFNKVGWAYGFLTDASYVADVKHNVEYMLTATIYVNSDGILNDDKYDYETVGHPFLYQLGQTIYQYELTRKRPHVPNLSRFRVLYEKRKSDSRPVVKDVAN</sequence>
<comment type="catalytic activity">
    <reaction evidence="1">
        <text>a beta-lactam + H2O = a substituted beta-amino acid</text>
        <dbReference type="Rhea" id="RHEA:20401"/>
        <dbReference type="ChEBI" id="CHEBI:15377"/>
        <dbReference type="ChEBI" id="CHEBI:35627"/>
        <dbReference type="ChEBI" id="CHEBI:140347"/>
        <dbReference type="EC" id="3.5.2.6"/>
    </reaction>
</comment>
<keyword evidence="5" id="KW-0378">Hydrolase</keyword>
<dbReference type="PANTHER" id="PTHR35333:SF3">
    <property type="entry name" value="BETA-LACTAMASE-TYPE TRANSPEPTIDASE FOLD CONTAINING PROTEIN"/>
    <property type="match status" value="1"/>
</dbReference>
<accession>A0A939K5F6</accession>
<protein>
    <recommendedName>
        <fullName evidence="3">beta-lactamase</fullName>
        <ecNumber evidence="3">3.5.2.6</ecNumber>
    </recommendedName>
</protein>
<organism evidence="5 6">
    <name type="scientific">Fibrella rubiginis</name>
    <dbReference type="NCBI Taxonomy" id="2817060"/>
    <lineage>
        <taxon>Bacteria</taxon>
        <taxon>Pseudomonadati</taxon>
        <taxon>Bacteroidota</taxon>
        <taxon>Cytophagia</taxon>
        <taxon>Cytophagales</taxon>
        <taxon>Spirosomataceae</taxon>
        <taxon>Fibrella</taxon>
    </lineage>
</organism>
<evidence type="ECO:0000256" key="1">
    <source>
        <dbReference type="ARBA" id="ARBA00001526"/>
    </source>
</evidence>
<dbReference type="GO" id="GO:0046677">
    <property type="term" value="P:response to antibiotic"/>
    <property type="evidence" value="ECO:0007669"/>
    <property type="project" value="InterPro"/>
</dbReference>
<dbReference type="PANTHER" id="PTHR35333">
    <property type="entry name" value="BETA-LACTAMASE"/>
    <property type="match status" value="1"/>
</dbReference>
<dbReference type="SUPFAM" id="SSF56601">
    <property type="entry name" value="beta-lactamase/transpeptidase-like"/>
    <property type="match status" value="1"/>
</dbReference>
<dbReference type="InterPro" id="IPR000871">
    <property type="entry name" value="Beta-lactam_class-A"/>
</dbReference>